<organism evidence="2 3">
    <name type="scientific">Pantoea cypripedii</name>
    <name type="common">Pectobacterium cypripedii</name>
    <name type="synonym">Erwinia cypripedii</name>
    <dbReference type="NCBI Taxonomy" id="55209"/>
    <lineage>
        <taxon>Bacteria</taxon>
        <taxon>Pseudomonadati</taxon>
        <taxon>Pseudomonadota</taxon>
        <taxon>Gammaproteobacteria</taxon>
        <taxon>Enterobacterales</taxon>
        <taxon>Erwiniaceae</taxon>
        <taxon>Pantoea</taxon>
    </lineage>
</organism>
<dbReference type="NCBIfam" id="TIGR04379">
    <property type="entry name" value="myo_inos_iolE"/>
    <property type="match status" value="1"/>
</dbReference>
<accession>A0A6B9G5C3</accession>
<geneLocation type="plasmid" evidence="3">
    <name>pne1b</name>
</geneLocation>
<evidence type="ECO:0000313" key="2">
    <source>
        <dbReference type="EMBL" id="QGY32744.1"/>
    </source>
</evidence>
<evidence type="ECO:0000313" key="3">
    <source>
        <dbReference type="Proteomes" id="UP000502005"/>
    </source>
</evidence>
<proteinExistence type="predicted"/>
<reference evidence="2 3" key="1">
    <citation type="submission" date="2017-11" db="EMBL/GenBank/DDBJ databases">
        <title>Genome sequence of Pantoea cypripedii NE1.</title>
        <authorList>
            <person name="Nascimento F.X."/>
        </authorList>
    </citation>
    <scope>NUCLEOTIDE SEQUENCE [LARGE SCALE GENOMIC DNA]</scope>
    <source>
        <strain evidence="2 3">NE1</strain>
        <plasmid evidence="3">pne1b</plasmid>
    </source>
</reference>
<dbReference type="Proteomes" id="UP000502005">
    <property type="component" value="Plasmid pNE1B"/>
</dbReference>
<dbReference type="RefSeq" id="WP_208718641.1">
    <property type="nucleotide sequence ID" value="NZ_CP024770.1"/>
</dbReference>
<dbReference type="PANTHER" id="PTHR12110">
    <property type="entry name" value="HYDROXYPYRUVATE ISOMERASE"/>
    <property type="match status" value="1"/>
</dbReference>
<dbReference type="Pfam" id="PF01261">
    <property type="entry name" value="AP_endonuc_2"/>
    <property type="match status" value="1"/>
</dbReference>
<feature type="domain" description="Xylose isomerase-like TIM barrel" evidence="1">
    <location>
        <begin position="43"/>
        <end position="295"/>
    </location>
</feature>
<dbReference type="InterPro" id="IPR013022">
    <property type="entry name" value="Xyl_isomerase-like_TIM-brl"/>
</dbReference>
<dbReference type="AlphaFoldDB" id="A0A6B9G5C3"/>
<dbReference type="InterPro" id="IPR050312">
    <property type="entry name" value="IolE/XylAMocC-like"/>
</dbReference>
<dbReference type="PANTHER" id="PTHR12110:SF41">
    <property type="entry name" value="INOSOSE DEHYDRATASE"/>
    <property type="match status" value="1"/>
</dbReference>
<dbReference type="InterPro" id="IPR030823">
    <property type="entry name" value="IolE/MocC"/>
</dbReference>
<protein>
    <submittedName>
        <fullName evidence="2">Myo-inosose-2 dehydratase</fullName>
    </submittedName>
</protein>
<sequence length="300" mass="32945">MMTHAKNNPLLVAISPLSWANEVIEEFGQDATAERCLSGANVTGYDGVEMSRLFPGTAPELSALLQQYQLKHASGWHSGFLTERSVDEELIAVAPFATLLRDTGAGVMVYGECGNMPDNALDIAMSGRLTLTAAQFVAYGDRLTTFASELRSRYGLGLAYHHHLMMVAERLDEVRAVMAATGPEVGLLLDTGHAFSAGFDYQILLSEFGERINHIHLKDIRADILQQVRQYDLSFNDAVRKGMFAVPGDGVIDFSPLAQFIRATGYQGWMVVEAEQDPSLEAPEITVARARQFIRDTFAL</sequence>
<evidence type="ECO:0000259" key="1">
    <source>
        <dbReference type="Pfam" id="PF01261"/>
    </source>
</evidence>
<gene>
    <name evidence="2" type="primary">iolE</name>
    <name evidence="2" type="ORF">CUN67_27780</name>
</gene>
<dbReference type="Gene3D" id="3.20.20.150">
    <property type="entry name" value="Divalent-metal-dependent TIM barrel enzymes"/>
    <property type="match status" value="1"/>
</dbReference>
<dbReference type="SUPFAM" id="SSF51658">
    <property type="entry name" value="Xylose isomerase-like"/>
    <property type="match status" value="1"/>
</dbReference>
<name>A0A6B9G5C3_PANCY</name>
<keyword evidence="2" id="KW-0614">Plasmid</keyword>
<dbReference type="InterPro" id="IPR036237">
    <property type="entry name" value="Xyl_isomerase-like_sf"/>
</dbReference>
<dbReference type="EMBL" id="CP024770">
    <property type="protein sequence ID" value="QGY32744.1"/>
    <property type="molecule type" value="Genomic_DNA"/>
</dbReference>